<dbReference type="InterPro" id="IPR027417">
    <property type="entry name" value="P-loop_NTPase"/>
</dbReference>
<dbReference type="Gene3D" id="3.40.50.300">
    <property type="entry name" value="P-loop containing nucleotide triphosphate hydrolases"/>
    <property type="match status" value="1"/>
</dbReference>
<feature type="domain" description="Polysaccharide chain length determinant N-terminal" evidence="8">
    <location>
        <begin position="27"/>
        <end position="111"/>
    </location>
</feature>
<name>A0A9X3BT21_9MYCO</name>
<keyword evidence="10" id="KW-1185">Reference proteome</keyword>
<sequence length="459" mass="48091">MSAHRVANRELAPPAVDDAARQPGIVEFVRLIGRRWPLLVVSVLVGIVGAGAVSALSPPSYHSSTRVLVGTCAEGSIEQAYQCGMFTKDRAQSYAALVTSDVLAQRVVDDLHLDTAANDVASKITATAEPETALIEITVTDSDPDEARRMADSAGRQFVQMVGEVELRNSGQQNNPFTNLTIVEAAKVAAKTGSSTVMNLLFGAIAGLIVGLIAALVRDRLDAKVGSAAPIEAAGLPVLSEPPHDASVTWADGDQRVEEFRRLRMTVVDDARVVTVVGARNHEAAFATAVDLGRAASEAGARMVLVNADMRVGKGVDARPDDGDGLADLLRQPELTVPVAERLPTWNSPAIHILGAGRVPADTTATALLSTGNLPKVLESLRQEFDVVVVYTAPVLDAADAAIVAAATDGVILVVESGQTKIDDVDASVATLEAAGATSLGAVLTMPRRAARSWRLSKR</sequence>
<evidence type="ECO:0000256" key="5">
    <source>
        <dbReference type="ARBA" id="ARBA00022989"/>
    </source>
</evidence>
<accession>A0A9X3BT21</accession>
<dbReference type="InterPro" id="IPR003856">
    <property type="entry name" value="LPS_length_determ_N"/>
</dbReference>
<feature type="transmembrane region" description="Helical" evidence="7">
    <location>
        <begin position="197"/>
        <end position="217"/>
    </location>
</feature>
<evidence type="ECO:0000256" key="3">
    <source>
        <dbReference type="ARBA" id="ARBA00022475"/>
    </source>
</evidence>
<reference evidence="9" key="1">
    <citation type="submission" date="2020-07" db="EMBL/GenBank/DDBJ databases">
        <authorList>
            <person name="Pettersson B.M.F."/>
            <person name="Behra P.R.K."/>
            <person name="Ramesh M."/>
            <person name="Das S."/>
            <person name="Dasgupta S."/>
            <person name="Kirsebom L.A."/>
        </authorList>
    </citation>
    <scope>NUCLEOTIDE SEQUENCE</scope>
    <source>
        <strain evidence="9">DSM 44838</strain>
    </source>
</reference>
<organism evidence="9 10">
    <name type="scientific">Mycobacterium yunnanensis</name>
    <dbReference type="NCBI Taxonomy" id="368477"/>
    <lineage>
        <taxon>Bacteria</taxon>
        <taxon>Bacillati</taxon>
        <taxon>Actinomycetota</taxon>
        <taxon>Actinomycetes</taxon>
        <taxon>Mycobacteriales</taxon>
        <taxon>Mycobacteriaceae</taxon>
        <taxon>Mycobacterium</taxon>
    </lineage>
</organism>
<dbReference type="GO" id="GO:0005886">
    <property type="term" value="C:plasma membrane"/>
    <property type="evidence" value="ECO:0007669"/>
    <property type="project" value="UniProtKB-SubCell"/>
</dbReference>
<comment type="caution">
    <text evidence="9">The sequence shown here is derived from an EMBL/GenBank/DDBJ whole genome shotgun (WGS) entry which is preliminary data.</text>
</comment>
<dbReference type="PANTHER" id="PTHR32309:SF13">
    <property type="entry name" value="FERRIC ENTEROBACTIN TRANSPORT PROTEIN FEPE"/>
    <property type="match status" value="1"/>
</dbReference>
<dbReference type="EMBL" id="JACKVK010000008">
    <property type="protein sequence ID" value="MCV7421204.1"/>
    <property type="molecule type" value="Genomic_DNA"/>
</dbReference>
<evidence type="ECO:0000256" key="6">
    <source>
        <dbReference type="ARBA" id="ARBA00023136"/>
    </source>
</evidence>
<dbReference type="RefSeq" id="WP_263995982.1">
    <property type="nucleotide sequence ID" value="NZ_JACKVK010000008.1"/>
</dbReference>
<keyword evidence="5 7" id="KW-1133">Transmembrane helix</keyword>
<feature type="transmembrane region" description="Helical" evidence="7">
    <location>
        <begin position="36"/>
        <end position="56"/>
    </location>
</feature>
<reference evidence="9" key="2">
    <citation type="journal article" date="2022" name="BMC Genomics">
        <title>Comparative genome analysis of mycobacteria focusing on tRNA and non-coding RNA.</title>
        <authorList>
            <person name="Behra P.R.K."/>
            <person name="Pettersson B.M.F."/>
            <person name="Ramesh M."/>
            <person name="Das S."/>
            <person name="Dasgupta S."/>
            <person name="Kirsebom L.A."/>
        </authorList>
    </citation>
    <scope>NUCLEOTIDE SEQUENCE</scope>
    <source>
        <strain evidence="9">DSM 44838</strain>
    </source>
</reference>
<protein>
    <recommendedName>
        <fullName evidence="8">Polysaccharide chain length determinant N-terminal domain-containing protein</fullName>
    </recommendedName>
</protein>
<evidence type="ECO:0000313" key="10">
    <source>
        <dbReference type="Proteomes" id="UP001141629"/>
    </source>
</evidence>
<dbReference type="PANTHER" id="PTHR32309">
    <property type="entry name" value="TYROSINE-PROTEIN KINASE"/>
    <property type="match status" value="1"/>
</dbReference>
<dbReference type="Pfam" id="PF02706">
    <property type="entry name" value="Wzz"/>
    <property type="match status" value="1"/>
</dbReference>
<dbReference type="GO" id="GO:0004713">
    <property type="term" value="F:protein tyrosine kinase activity"/>
    <property type="evidence" value="ECO:0007669"/>
    <property type="project" value="TreeGrafter"/>
</dbReference>
<keyword evidence="3" id="KW-1003">Cell membrane</keyword>
<dbReference type="SUPFAM" id="SSF52540">
    <property type="entry name" value="P-loop containing nucleoside triphosphate hydrolases"/>
    <property type="match status" value="1"/>
</dbReference>
<evidence type="ECO:0000256" key="2">
    <source>
        <dbReference type="ARBA" id="ARBA00006683"/>
    </source>
</evidence>
<evidence type="ECO:0000256" key="7">
    <source>
        <dbReference type="SAM" id="Phobius"/>
    </source>
</evidence>
<dbReference type="AlphaFoldDB" id="A0A9X3BT21"/>
<dbReference type="InterPro" id="IPR050445">
    <property type="entry name" value="Bact_polysacc_biosynth/exp"/>
</dbReference>
<keyword evidence="4 7" id="KW-0812">Transmembrane</keyword>
<evidence type="ECO:0000259" key="8">
    <source>
        <dbReference type="Pfam" id="PF02706"/>
    </source>
</evidence>
<evidence type="ECO:0000256" key="1">
    <source>
        <dbReference type="ARBA" id="ARBA00004651"/>
    </source>
</evidence>
<evidence type="ECO:0000256" key="4">
    <source>
        <dbReference type="ARBA" id="ARBA00022692"/>
    </source>
</evidence>
<gene>
    <name evidence="9" type="ORF">H7K45_11695</name>
</gene>
<evidence type="ECO:0000313" key="9">
    <source>
        <dbReference type="EMBL" id="MCV7421204.1"/>
    </source>
</evidence>
<dbReference type="Proteomes" id="UP001141629">
    <property type="component" value="Unassembled WGS sequence"/>
</dbReference>
<comment type="subcellular location">
    <subcellularLocation>
        <location evidence="1">Cell membrane</location>
        <topology evidence="1">Multi-pass membrane protein</topology>
    </subcellularLocation>
</comment>
<proteinExistence type="inferred from homology"/>
<comment type="similarity">
    <text evidence="2">Belongs to the CpsC/CapA family.</text>
</comment>
<keyword evidence="6 7" id="KW-0472">Membrane</keyword>